<gene>
    <name evidence="2" type="ORF">ACFQDO_00275</name>
</gene>
<sequence length="106" mass="11457">MVLLRQEIGDVLREQRQQQSRTLREVSAKARVSLGYLSEVERGQKEASSELLASICGALDFPLSRVLSQVSERVADAERVVTSGQPHVAALPVSPQTISNSLVSAA</sequence>
<feature type="domain" description="HTH cro/C1-type" evidence="1">
    <location>
        <begin position="12"/>
        <end position="66"/>
    </location>
</feature>
<dbReference type="Pfam" id="PF01381">
    <property type="entry name" value="HTH_3"/>
    <property type="match status" value="1"/>
</dbReference>
<dbReference type="SMART" id="SM00530">
    <property type="entry name" value="HTH_XRE"/>
    <property type="match status" value="1"/>
</dbReference>
<dbReference type="RefSeq" id="WP_345716440.1">
    <property type="nucleotide sequence ID" value="NZ_BAABFP010000005.1"/>
</dbReference>
<dbReference type="Proteomes" id="UP001596189">
    <property type="component" value="Unassembled WGS sequence"/>
</dbReference>
<reference evidence="3" key="1">
    <citation type="journal article" date="2019" name="Int. J. Syst. Evol. Microbiol.">
        <title>The Global Catalogue of Microorganisms (GCM) 10K type strain sequencing project: providing services to taxonomists for standard genome sequencing and annotation.</title>
        <authorList>
            <consortium name="The Broad Institute Genomics Platform"/>
            <consortium name="The Broad Institute Genome Sequencing Center for Infectious Disease"/>
            <person name="Wu L."/>
            <person name="Ma J."/>
        </authorList>
    </citation>
    <scope>NUCLEOTIDE SEQUENCE [LARGE SCALE GENOMIC DNA]</scope>
    <source>
        <strain evidence="3">KACC 14249</strain>
    </source>
</reference>
<proteinExistence type="predicted"/>
<keyword evidence="3" id="KW-1185">Reference proteome</keyword>
<dbReference type="EMBL" id="JBHSRD010000002">
    <property type="protein sequence ID" value="MFC6005552.1"/>
    <property type="molecule type" value="Genomic_DNA"/>
</dbReference>
<comment type="caution">
    <text evidence="2">The sequence shown here is derived from an EMBL/GenBank/DDBJ whole genome shotgun (WGS) entry which is preliminary data.</text>
</comment>
<dbReference type="InterPro" id="IPR010982">
    <property type="entry name" value="Lambda_DNA-bd_dom_sf"/>
</dbReference>
<accession>A0ABW1J8L4</accession>
<evidence type="ECO:0000313" key="3">
    <source>
        <dbReference type="Proteomes" id="UP001596189"/>
    </source>
</evidence>
<evidence type="ECO:0000259" key="1">
    <source>
        <dbReference type="PROSITE" id="PS50943"/>
    </source>
</evidence>
<organism evidence="2 3">
    <name type="scientific">Angustibacter luteus</name>
    <dbReference type="NCBI Taxonomy" id="658456"/>
    <lineage>
        <taxon>Bacteria</taxon>
        <taxon>Bacillati</taxon>
        <taxon>Actinomycetota</taxon>
        <taxon>Actinomycetes</taxon>
        <taxon>Kineosporiales</taxon>
        <taxon>Kineosporiaceae</taxon>
    </lineage>
</organism>
<evidence type="ECO:0000313" key="2">
    <source>
        <dbReference type="EMBL" id="MFC6005552.1"/>
    </source>
</evidence>
<dbReference type="Gene3D" id="1.10.260.40">
    <property type="entry name" value="lambda repressor-like DNA-binding domains"/>
    <property type="match status" value="1"/>
</dbReference>
<dbReference type="SUPFAM" id="SSF47413">
    <property type="entry name" value="lambda repressor-like DNA-binding domains"/>
    <property type="match status" value="1"/>
</dbReference>
<dbReference type="CDD" id="cd00093">
    <property type="entry name" value="HTH_XRE"/>
    <property type="match status" value="1"/>
</dbReference>
<dbReference type="InterPro" id="IPR001387">
    <property type="entry name" value="Cro/C1-type_HTH"/>
</dbReference>
<name>A0ABW1J8L4_9ACTN</name>
<protein>
    <submittedName>
        <fullName evidence="2">Helix-turn-helix domain-containing protein</fullName>
    </submittedName>
</protein>
<dbReference type="PROSITE" id="PS50943">
    <property type="entry name" value="HTH_CROC1"/>
    <property type="match status" value="1"/>
</dbReference>